<keyword evidence="6" id="KW-1185">Reference proteome</keyword>
<dbReference type="GO" id="GO:0006952">
    <property type="term" value="P:defense response"/>
    <property type="evidence" value="ECO:0007669"/>
    <property type="project" value="UniProtKB-KW"/>
</dbReference>
<dbReference type="Proteomes" id="UP000237347">
    <property type="component" value="Unassembled WGS sequence"/>
</dbReference>
<dbReference type="PRINTS" id="PR00634">
    <property type="entry name" value="BETALLERGEN"/>
</dbReference>
<dbReference type="PANTHER" id="PTHR31213:SF55">
    <property type="entry name" value="STRESS-INDUCED PROTEIN SAM22"/>
    <property type="match status" value="1"/>
</dbReference>
<keyword evidence="3" id="KW-0568">Pathogenesis-related protein</keyword>
<comment type="caution">
    <text evidence="5">The sequence shown here is derived from an EMBL/GenBank/DDBJ whole genome shotgun (WGS) entry which is preliminary data.</text>
</comment>
<dbReference type="GO" id="GO:0038023">
    <property type="term" value="F:signaling receptor activity"/>
    <property type="evidence" value="ECO:0007669"/>
    <property type="project" value="InterPro"/>
</dbReference>
<dbReference type="InterPro" id="IPR000916">
    <property type="entry name" value="Bet_v_I/MLP"/>
</dbReference>
<reference evidence="5 6" key="1">
    <citation type="journal article" date="2018" name="Sci. Data">
        <title>The draft genome sequence of cork oak.</title>
        <authorList>
            <person name="Ramos A.M."/>
            <person name="Usie A."/>
            <person name="Barbosa P."/>
            <person name="Barros P.M."/>
            <person name="Capote T."/>
            <person name="Chaves I."/>
            <person name="Simoes F."/>
            <person name="Abreu I."/>
            <person name="Carrasquinho I."/>
            <person name="Faro C."/>
            <person name="Guimaraes J.B."/>
            <person name="Mendonca D."/>
            <person name="Nobrega F."/>
            <person name="Rodrigues L."/>
            <person name="Saibo N.J.M."/>
            <person name="Varela M.C."/>
            <person name="Egas C."/>
            <person name="Matos J."/>
            <person name="Miguel C.M."/>
            <person name="Oliveira M.M."/>
            <person name="Ricardo C.P."/>
            <person name="Goncalves S."/>
        </authorList>
    </citation>
    <scope>NUCLEOTIDE SEQUENCE [LARGE SCALE GENOMIC DNA]</scope>
    <source>
        <strain evidence="6">cv. HL8</strain>
    </source>
</reference>
<comment type="similarity">
    <text evidence="1">Belongs to the BetVI family.</text>
</comment>
<evidence type="ECO:0000256" key="3">
    <source>
        <dbReference type="ARBA" id="ARBA00023265"/>
    </source>
</evidence>
<dbReference type="AlphaFoldDB" id="A0AAW0KJC3"/>
<evidence type="ECO:0000256" key="2">
    <source>
        <dbReference type="ARBA" id="ARBA00022821"/>
    </source>
</evidence>
<evidence type="ECO:0000313" key="6">
    <source>
        <dbReference type="Proteomes" id="UP000237347"/>
    </source>
</evidence>
<name>A0AAW0KJC3_QUESU</name>
<dbReference type="GO" id="GO:0005634">
    <property type="term" value="C:nucleus"/>
    <property type="evidence" value="ECO:0007669"/>
    <property type="project" value="TreeGrafter"/>
</dbReference>
<evidence type="ECO:0000259" key="4">
    <source>
        <dbReference type="Pfam" id="PF00407"/>
    </source>
</evidence>
<evidence type="ECO:0000313" key="5">
    <source>
        <dbReference type="EMBL" id="KAK7839164.1"/>
    </source>
</evidence>
<organism evidence="5 6">
    <name type="scientific">Quercus suber</name>
    <name type="common">Cork oak</name>
    <dbReference type="NCBI Taxonomy" id="58331"/>
    <lineage>
        <taxon>Eukaryota</taxon>
        <taxon>Viridiplantae</taxon>
        <taxon>Streptophyta</taxon>
        <taxon>Embryophyta</taxon>
        <taxon>Tracheophyta</taxon>
        <taxon>Spermatophyta</taxon>
        <taxon>Magnoliopsida</taxon>
        <taxon>eudicotyledons</taxon>
        <taxon>Gunneridae</taxon>
        <taxon>Pentapetalae</taxon>
        <taxon>rosids</taxon>
        <taxon>fabids</taxon>
        <taxon>Fagales</taxon>
        <taxon>Fagaceae</taxon>
        <taxon>Quercus</taxon>
    </lineage>
</organism>
<dbReference type="InterPro" id="IPR050279">
    <property type="entry name" value="Plant_def-hormone_signal"/>
</dbReference>
<dbReference type="GO" id="GO:0009738">
    <property type="term" value="P:abscisic acid-activated signaling pathway"/>
    <property type="evidence" value="ECO:0007669"/>
    <property type="project" value="InterPro"/>
</dbReference>
<dbReference type="SUPFAM" id="SSF55961">
    <property type="entry name" value="Bet v1-like"/>
    <property type="match status" value="1"/>
</dbReference>
<dbReference type="PANTHER" id="PTHR31213">
    <property type="entry name" value="OS08G0374000 PROTEIN-RELATED"/>
    <property type="match status" value="1"/>
</dbReference>
<feature type="domain" description="Bet v I/Major latex protein" evidence="4">
    <location>
        <begin position="14"/>
        <end position="136"/>
    </location>
</feature>
<dbReference type="GO" id="GO:0010427">
    <property type="term" value="F:abscisic acid binding"/>
    <property type="evidence" value="ECO:0007669"/>
    <property type="project" value="InterPro"/>
</dbReference>
<proteinExistence type="inferred from homology"/>
<dbReference type="InterPro" id="IPR024949">
    <property type="entry name" value="Bet_v_I_allergen"/>
</dbReference>
<dbReference type="FunFam" id="3.30.530.20:FF:000007">
    <property type="entry name" value="Major pollen allergen Bet v 1-A"/>
    <property type="match status" value="1"/>
</dbReference>
<dbReference type="Gene3D" id="3.30.530.20">
    <property type="match status" value="1"/>
</dbReference>
<evidence type="ECO:0000256" key="1">
    <source>
        <dbReference type="ARBA" id="ARBA00009744"/>
    </source>
</evidence>
<dbReference type="InterPro" id="IPR023393">
    <property type="entry name" value="START-like_dom_sf"/>
</dbReference>
<dbReference type="CDD" id="cd07816">
    <property type="entry name" value="Bet_v1-like"/>
    <property type="match status" value="1"/>
</dbReference>
<sequence>MGVITHESQGTSVIPPARFFKAFILDNDNNLIPKVLPQAIKSTEIIEGDGGPGTIKKITLGEGSQFRGKTSVLGSNAKHRTDVTDPEHCTFCFSVIEGDALSDKLQSISNETKIEASPEGGSILKSTSKYQTKGDFQLTGEQIQAGKGKVSELIKASC</sequence>
<dbReference type="GO" id="GO:0004864">
    <property type="term" value="F:protein phosphatase inhibitor activity"/>
    <property type="evidence" value="ECO:0007669"/>
    <property type="project" value="InterPro"/>
</dbReference>
<dbReference type="EMBL" id="PKMF04000289">
    <property type="protein sequence ID" value="KAK7839164.1"/>
    <property type="molecule type" value="Genomic_DNA"/>
</dbReference>
<dbReference type="GO" id="GO:0005737">
    <property type="term" value="C:cytoplasm"/>
    <property type="evidence" value="ECO:0007669"/>
    <property type="project" value="TreeGrafter"/>
</dbReference>
<accession>A0AAW0KJC3</accession>
<protein>
    <submittedName>
        <fullName evidence="5">Major allergen pru av 1</fullName>
    </submittedName>
</protein>
<keyword evidence="2" id="KW-0611">Plant defense</keyword>
<gene>
    <name evidence="5" type="primary">PRUA1_3</name>
    <name evidence="5" type="ORF">CFP56_018670</name>
</gene>
<dbReference type="Pfam" id="PF00407">
    <property type="entry name" value="Bet_v_1"/>
    <property type="match status" value="1"/>
</dbReference>